<protein>
    <recommendedName>
        <fullName evidence="2">Glycine-rich domain-containing protein</fullName>
    </recommendedName>
</protein>
<dbReference type="Pfam" id="PF21722">
    <property type="entry name" value="Gly_rich_2"/>
    <property type="match status" value="1"/>
</dbReference>
<feature type="domain" description="Glycine-rich" evidence="2">
    <location>
        <begin position="52"/>
        <end position="258"/>
    </location>
</feature>
<dbReference type="InterPro" id="IPR049304">
    <property type="entry name" value="Gly_rich_dom"/>
</dbReference>
<dbReference type="EMBL" id="CP016907">
    <property type="protein sequence ID" value="AOC94895.1"/>
    <property type="molecule type" value="Genomic_DNA"/>
</dbReference>
<evidence type="ECO:0000259" key="2">
    <source>
        <dbReference type="Pfam" id="PF21722"/>
    </source>
</evidence>
<name>A0AAC9CZN1_9FLAO</name>
<evidence type="ECO:0000256" key="1">
    <source>
        <dbReference type="SAM" id="MobiDB-lite"/>
    </source>
</evidence>
<dbReference type="Proteomes" id="UP000093276">
    <property type="component" value="Chromosome"/>
</dbReference>
<gene>
    <name evidence="3" type="ORF">BB050_01769</name>
</gene>
<dbReference type="GeneID" id="32307650"/>
<evidence type="ECO:0000313" key="4">
    <source>
        <dbReference type="Proteomes" id="UP000093276"/>
    </source>
</evidence>
<reference evidence="3 4" key="1">
    <citation type="submission" date="2016-08" db="EMBL/GenBank/DDBJ databases">
        <title>Complete genome sequence of Flavobacterium johnsoniae strain GSE09, a volatile-producing biocontrol agent isolated from cucumber (Cucumis sativus).</title>
        <authorList>
            <person name="Jeong J.-J."/>
            <person name="Oh J.Y."/>
            <person name="Jim Y.J."/>
            <person name="Sang M.K."/>
            <person name="Kim K.D."/>
        </authorList>
    </citation>
    <scope>NUCLEOTIDE SEQUENCE [LARGE SCALE GENOMIC DNA]</scope>
    <source>
        <strain evidence="3 4">GSE09</strain>
    </source>
</reference>
<dbReference type="NCBIfam" id="NF033708">
    <property type="entry name" value="T9SS_Cterm_ChiA"/>
    <property type="match status" value="1"/>
</dbReference>
<dbReference type="RefSeq" id="WP_066033306.1">
    <property type="nucleotide sequence ID" value="NZ_CP016907.1"/>
</dbReference>
<feature type="region of interest" description="Disordered" evidence="1">
    <location>
        <begin position="227"/>
        <end position="248"/>
    </location>
</feature>
<sequence>MKKDLLSTLSSFSFFTLDYLHKKLKFLPILILTIFYSSFLEAQTRTHTFTASGTLLLPAGMDVVTVEAWGAGGAGGGAQVTPLVGRSGGGGGGGAYARGTLNTTTVSSLNVVVGATATGGAGNGAAGGSTYINGFTAFLNAPGGQGGNGNTTTTSTPTGGNGGVGAIGNLATAVGTNGTAGSSAALSALLSSGGGGNAGGYGTVTGAGAGGAAFNSVILTDRVGNNGTTNGGGGGGAMSSNNPANGGSGARGQATITYTCKTYSFTGISAPNICTGTTTDVLLTGTAASLPTGTYTVTYNVSRPNNVGQTATMTVTTAGSGSFTAAGLIGTGNSTITVTSLASADCTSSISGSNAVTIIVSAPPTITLGSAVAVCASASAQNTTLPYTATTNSPTNYSITWNASPTNSFLPVTNATLPASPITIAVPAGTAAGTYTGSLIVNNGTCVSTATNFTVTVNAIPTITLGAATAVCTSSSAQNTPLPYTATTNSPTTYSVTWNASPTNTFAAVTNASLPASPISIAIPANTAAGTYTGTLTVRNAAGCTSTASNFTVTVSGPPTITLTGTTPVCFNASAQTTNLNYTATTNSPNTYSITWNASPTNSFAAVTNATLTASPISIAVPAGTAAGTYTGTITVKNSAGCTSTGTNFTVTVNPLPTISLSATTPVCISSSAQSTTLPYTAVTNAPTNYSITWNASPTNTFTAVSNASLPASPINIPIPANTAAGTYTGTLTVSNANGCVSTATNFTVTVNALPTITLGATTAVCTSSSAQNTPLPYTAVTNSPTTYSIIWNASPTNAFVAVTNASLPASPISIAIPANTAAGTYTGTLTVRNANGCVSTASNFTVTVSGPPTITLTGTTPVCFSASAQTTNLNYTATTNSPNTYSITWNSSPTNSFAAVTNATLTASPISIAVPAGTAAGTYTGTITVKNSAGCTSTGTNFTVTVNPLPTISLSATTAVCISSSAQSTTLPYTAVTNAPTNYSITWNASPTNTFTAVSNASLPASPINIPIPANTAAGMYTGTLTVSNANGCVSTATNFTVTVNALPTITLGATTAVCTNSVAQSTTLPYTAVTNSPTNYSIIWNSSPTNTFAPVTNASLPTSPINIPIPANTAPGAYTGTITVSNTNGCISTATNFTVIVNPLPAITLGATTAVCASSNPQSTTLPYSASTNSPTNYSITWNASPTNTFAPVTNSSLPAGPITIPIPANTAAGIYTGTLTVSNANGCVSTAANFTVTVNAVPTITLGTATPVCFNASAQTANLSYTATTNSPTNYSITWNASPTNSFLAVTNATLTTSPISIAVPAGTAAGTYTGTLTVSNASGCVSTANNFTVTVNPLPTITLGATASVCESSVTQSTALPYIAVTNSPTTYSITWNASPTNSFATVTDEALTASPISIAIPAGTAPGTYTGTLTVMNANGCLSVDNVFTVTINEIPTITTPGNLISICQDASAQIASLPYSATTGSPINYSIDWVTLNDQATTTFSFDSGGGNIDNINVPAGTAAGTYTGVMTISTSNGCLTTQAISLTINTLPTISTAGAFASVCQSPSEQTTTLAYNATTGSPTSYAIDWITLTDQGATPFPFSSGSGNIINVIVPANTASGTYNGIMTITTSNGCSATQSVSLVVNPLPIAPTASVTQFPTCINNTGVITVTSPASGTGYTYSIDGIDFSNTSGVFTGLSSGGYNVQVRNNASGCESEATPIMINAFVTKAWNGSVDANWGNPANWTPAGVPIASDCVDIPDVGVDPIISGTNASFFVSRLTVQNNGSLIVQGTNTITVTNEVSVLGNGILTFENNSSLVQINDIDNTGNIVYKRNTTPVRRYDVTYWSSPVTRVPAFTLHDLSPNTLWDKYHKFNSATEKWILISNGAEEMVKGNGYSIRSPQFYDLNSTQIFGGQFVGTPNNGTIIGPPVTAEKLVLLGNPYPSAIYADQFIHDNADRLYGTLYFWTHNSPPTLIPGTNTYTYTGSDFAYYNLSGLTEIGTMEGTGATSPGNQSEPAGYIAAGQGFFAKSRTGQNPVYTNSMRVASNNSQFFKSANTALIEKHRVWLNFTNTEGAFKQLLIGYVTGATNSFDYNYDAVTLNANPYVDFYSINEGKKLVIQGRALPFVVSDTIPLGYKSTIPEGNFTIAIDHTDGNLSNQNIYLQDNVTNTIHNLKTGGYTFRSAPGTFLNRFVLRYTNSDDDKALGNEDFENQNQKIVVSVKDKNIKLQSISEQENLQEVSIYDVGGKLLYHKKEIGNKDWIINNFQSGPQILLVKITLENGKTASRKIVFR</sequence>
<evidence type="ECO:0000313" key="3">
    <source>
        <dbReference type="EMBL" id="AOC94895.1"/>
    </source>
</evidence>
<dbReference type="KEGG" id="fjg:BB050_01769"/>
<organism evidence="3 4">
    <name type="scientific">Flavobacterium anhuiense</name>
    <dbReference type="NCBI Taxonomy" id="459526"/>
    <lineage>
        <taxon>Bacteria</taxon>
        <taxon>Pseudomonadati</taxon>
        <taxon>Bacteroidota</taxon>
        <taxon>Flavobacteriia</taxon>
        <taxon>Flavobacteriales</taxon>
        <taxon>Flavobacteriaceae</taxon>
        <taxon>Flavobacterium</taxon>
    </lineage>
</organism>
<accession>A0AAC9CZN1</accession>
<proteinExistence type="predicted"/>